<name>C7NGS9_KYTSD</name>
<feature type="chain" id="PRO_5002980921" description="Lipoprotein" evidence="1">
    <location>
        <begin position="23"/>
        <end position="217"/>
    </location>
</feature>
<gene>
    <name evidence="2" type="ordered locus">Ksed_26510</name>
</gene>
<dbReference type="STRING" id="478801.Ksed_26510"/>
<keyword evidence="1" id="KW-0732">Signal</keyword>
<dbReference type="RefSeq" id="WP_015780522.1">
    <property type="nucleotide sequence ID" value="NC_013169.1"/>
</dbReference>
<organism evidence="2 3">
    <name type="scientific">Kytococcus sedentarius (strain ATCC 14392 / DSM 20547 / JCM 11482 / CCUG 33030 / NBRC 15357 / NCTC 11040 / CCM 314 / 541)</name>
    <name type="common">Micrococcus sedentarius</name>
    <dbReference type="NCBI Taxonomy" id="478801"/>
    <lineage>
        <taxon>Bacteria</taxon>
        <taxon>Bacillati</taxon>
        <taxon>Actinomycetota</taxon>
        <taxon>Actinomycetes</taxon>
        <taxon>Micrococcales</taxon>
        <taxon>Kytococcaceae</taxon>
        <taxon>Kytococcus</taxon>
    </lineage>
</organism>
<evidence type="ECO:0000313" key="2">
    <source>
        <dbReference type="EMBL" id="ACV07601.1"/>
    </source>
</evidence>
<evidence type="ECO:0000313" key="3">
    <source>
        <dbReference type="Proteomes" id="UP000006666"/>
    </source>
</evidence>
<dbReference type="eggNOG" id="ENOG50347VW">
    <property type="taxonomic scope" value="Bacteria"/>
</dbReference>
<dbReference type="EMBL" id="CP001686">
    <property type="protein sequence ID" value="ACV07601.1"/>
    <property type="molecule type" value="Genomic_DNA"/>
</dbReference>
<dbReference type="AlphaFoldDB" id="C7NGS9"/>
<proteinExistence type="predicted"/>
<keyword evidence="3" id="KW-1185">Reference proteome</keyword>
<protein>
    <recommendedName>
        <fullName evidence="4">Lipoprotein</fullName>
    </recommendedName>
</protein>
<feature type="signal peptide" evidence="1">
    <location>
        <begin position="1"/>
        <end position="22"/>
    </location>
</feature>
<reference evidence="2 3" key="1">
    <citation type="journal article" date="2009" name="Stand. Genomic Sci.">
        <title>Complete genome sequence of Kytococcus sedentarius type strain (541).</title>
        <authorList>
            <person name="Sims D."/>
            <person name="Brettin T."/>
            <person name="Detter J.C."/>
            <person name="Han C."/>
            <person name="Lapidus A."/>
            <person name="Copeland A."/>
            <person name="Glavina Del Rio T."/>
            <person name="Nolan M."/>
            <person name="Chen F."/>
            <person name="Lucas S."/>
            <person name="Tice H."/>
            <person name="Cheng J.F."/>
            <person name="Bruce D."/>
            <person name="Goodwin L."/>
            <person name="Pitluck S."/>
            <person name="Ovchinnikova G."/>
            <person name="Pati A."/>
            <person name="Ivanova N."/>
            <person name="Mavrommatis K."/>
            <person name="Chen A."/>
            <person name="Palaniappan K."/>
            <person name="D'haeseleer P."/>
            <person name="Chain P."/>
            <person name="Bristow J."/>
            <person name="Eisen J.A."/>
            <person name="Markowitz V."/>
            <person name="Hugenholtz P."/>
            <person name="Schneider S."/>
            <person name="Goker M."/>
            <person name="Pukall R."/>
            <person name="Kyrpides N.C."/>
            <person name="Klenk H.P."/>
        </authorList>
    </citation>
    <scope>NUCLEOTIDE SEQUENCE [LARGE SCALE GENOMIC DNA]</scope>
    <source>
        <strain evidence="3">ATCC 14392 / DSM 20547 / JCM 11482 / CCUG 33030 / NBRC 15357 / NCTC 11040 / CCM 314 / 541</strain>
    </source>
</reference>
<sequence length="217" mass="23181">MRTTRTLALITTGLVAAGTLSACGGTEPLDQAGAKEVLLSSEDFPLDGFEQGEVKEGVEDNDNLDTDGLKDSFAPFGELNEECKSAMDGLGELNPKDYLESQASADYENGEKTVSLMVGGTKKDGEDFINALKKLGTDCEELKQEQQGIEISVKFDEVDEDNFTGTTITMEAAGQKQELALGGKTVDDNLVMAMTQGVNADDAAKIIEKQSKAIEDH</sequence>
<dbReference type="HOGENOM" id="CLU_1270945_0_0_11"/>
<dbReference type="Proteomes" id="UP000006666">
    <property type="component" value="Chromosome"/>
</dbReference>
<evidence type="ECO:0000256" key="1">
    <source>
        <dbReference type="SAM" id="SignalP"/>
    </source>
</evidence>
<dbReference type="PROSITE" id="PS51257">
    <property type="entry name" value="PROKAR_LIPOPROTEIN"/>
    <property type="match status" value="1"/>
</dbReference>
<evidence type="ECO:0008006" key="4">
    <source>
        <dbReference type="Google" id="ProtNLM"/>
    </source>
</evidence>
<dbReference type="KEGG" id="kse:Ksed_26510"/>
<accession>C7NGS9</accession>